<accession>A0AAV4HCN3</accession>
<gene>
    <name evidence="1" type="ORF">ElyMa_004441200</name>
</gene>
<sequence length="92" mass="10170">MEMRHQTGKITCIKIVEKRDGNLVGSRLKGIVSDVALFAKVRLAIVRQSSAQCAHLTKLLPNVKEFGEQDSRATLAKRFPHGCIATEIEPVN</sequence>
<reference evidence="1 2" key="1">
    <citation type="journal article" date="2021" name="Elife">
        <title>Chloroplast acquisition without the gene transfer in kleptoplastic sea slugs, Plakobranchus ocellatus.</title>
        <authorList>
            <person name="Maeda T."/>
            <person name="Takahashi S."/>
            <person name="Yoshida T."/>
            <person name="Shimamura S."/>
            <person name="Takaki Y."/>
            <person name="Nagai Y."/>
            <person name="Toyoda A."/>
            <person name="Suzuki Y."/>
            <person name="Arimoto A."/>
            <person name="Ishii H."/>
            <person name="Satoh N."/>
            <person name="Nishiyama T."/>
            <person name="Hasebe M."/>
            <person name="Maruyama T."/>
            <person name="Minagawa J."/>
            <person name="Obokata J."/>
            <person name="Shigenobu S."/>
        </authorList>
    </citation>
    <scope>NUCLEOTIDE SEQUENCE [LARGE SCALE GENOMIC DNA]</scope>
</reference>
<comment type="caution">
    <text evidence="1">The sequence shown here is derived from an EMBL/GenBank/DDBJ whole genome shotgun (WGS) entry which is preliminary data.</text>
</comment>
<dbReference type="Proteomes" id="UP000762676">
    <property type="component" value="Unassembled WGS sequence"/>
</dbReference>
<evidence type="ECO:0000313" key="2">
    <source>
        <dbReference type="Proteomes" id="UP000762676"/>
    </source>
</evidence>
<evidence type="ECO:0000313" key="1">
    <source>
        <dbReference type="EMBL" id="GFR95922.1"/>
    </source>
</evidence>
<protein>
    <submittedName>
        <fullName evidence="1">Uncharacterized protein</fullName>
    </submittedName>
</protein>
<keyword evidence="2" id="KW-1185">Reference proteome</keyword>
<proteinExistence type="predicted"/>
<name>A0AAV4HCN3_9GAST</name>
<dbReference type="AlphaFoldDB" id="A0AAV4HCN3"/>
<dbReference type="EMBL" id="BMAT01008953">
    <property type="protein sequence ID" value="GFR95922.1"/>
    <property type="molecule type" value="Genomic_DNA"/>
</dbReference>
<organism evidence="1 2">
    <name type="scientific">Elysia marginata</name>
    <dbReference type="NCBI Taxonomy" id="1093978"/>
    <lineage>
        <taxon>Eukaryota</taxon>
        <taxon>Metazoa</taxon>
        <taxon>Spiralia</taxon>
        <taxon>Lophotrochozoa</taxon>
        <taxon>Mollusca</taxon>
        <taxon>Gastropoda</taxon>
        <taxon>Heterobranchia</taxon>
        <taxon>Euthyneura</taxon>
        <taxon>Panpulmonata</taxon>
        <taxon>Sacoglossa</taxon>
        <taxon>Placobranchoidea</taxon>
        <taxon>Plakobranchidae</taxon>
        <taxon>Elysia</taxon>
    </lineage>
</organism>